<dbReference type="PANTHER" id="PTHR43787:SF13">
    <property type="entry name" value="FEMO COFACTOR BIOSYNTHESIS PROTEIN NIFB"/>
    <property type="match status" value="1"/>
</dbReference>
<dbReference type="CDD" id="cd01335">
    <property type="entry name" value="Radical_SAM"/>
    <property type="match status" value="1"/>
</dbReference>
<evidence type="ECO:0000256" key="9">
    <source>
        <dbReference type="ARBA" id="ARBA00023004"/>
    </source>
</evidence>
<comment type="similarity">
    <text evidence="4">Belongs to the radical SAM superfamily. NifB family.</text>
</comment>
<accession>A0A1M6N3S8</accession>
<reference evidence="16 17" key="1">
    <citation type="submission" date="2016-11" db="EMBL/GenBank/DDBJ databases">
        <authorList>
            <person name="Jaros S."/>
            <person name="Januszkiewicz K."/>
            <person name="Wedrychowicz H."/>
        </authorList>
    </citation>
    <scope>NUCLEOTIDE SEQUENCE [LARGE SCALE GENOMIC DNA]</scope>
    <source>
        <strain evidence="16 17">DSM 5091</strain>
    </source>
</reference>
<dbReference type="SFLD" id="SFLDF00281">
    <property type="entry name" value="FeMo_cofactor_biosynthesis_pro"/>
    <property type="match status" value="1"/>
</dbReference>
<dbReference type="SMART" id="SM00729">
    <property type="entry name" value="Elp3"/>
    <property type="match status" value="1"/>
</dbReference>
<organism evidence="16 17">
    <name type="scientific">Malonomonas rubra DSM 5091</name>
    <dbReference type="NCBI Taxonomy" id="1122189"/>
    <lineage>
        <taxon>Bacteria</taxon>
        <taxon>Pseudomonadati</taxon>
        <taxon>Thermodesulfobacteriota</taxon>
        <taxon>Desulfuromonadia</taxon>
        <taxon>Desulfuromonadales</taxon>
        <taxon>Geopsychrobacteraceae</taxon>
        <taxon>Malonomonas</taxon>
    </lineage>
</organism>
<evidence type="ECO:0000256" key="5">
    <source>
        <dbReference type="ARBA" id="ARBA00021702"/>
    </source>
</evidence>
<name>A0A1M6N3S8_MALRU</name>
<dbReference type="SFLD" id="SFLDS00029">
    <property type="entry name" value="Radical_SAM"/>
    <property type="match status" value="1"/>
</dbReference>
<evidence type="ECO:0000256" key="4">
    <source>
        <dbReference type="ARBA" id="ARBA00006804"/>
    </source>
</evidence>
<keyword evidence="10" id="KW-0411">Iron-sulfur</keyword>
<evidence type="ECO:0000256" key="13">
    <source>
        <dbReference type="ARBA" id="ARBA00030926"/>
    </source>
</evidence>
<evidence type="ECO:0000313" key="17">
    <source>
        <dbReference type="Proteomes" id="UP000184171"/>
    </source>
</evidence>
<dbReference type="SFLD" id="SFLDG01067">
    <property type="entry name" value="SPASM/twitch_domain_containing"/>
    <property type="match status" value="1"/>
</dbReference>
<dbReference type="GO" id="GO:0016829">
    <property type="term" value="F:lyase activity"/>
    <property type="evidence" value="ECO:0007669"/>
    <property type="project" value="UniProtKB-KW"/>
</dbReference>
<dbReference type="GO" id="GO:0046872">
    <property type="term" value="F:metal ion binding"/>
    <property type="evidence" value="ECO:0007669"/>
    <property type="project" value="UniProtKB-KW"/>
</dbReference>
<dbReference type="InterPro" id="IPR006638">
    <property type="entry name" value="Elp3/MiaA/NifB-like_rSAM"/>
</dbReference>
<comment type="function">
    <text evidence="2">Involved in the biosynthesis of the iron-molybdenum cofactor (FeMo-co or M-cluster) found in the dinitrogenase enzyme of the nitrogenase complex in nitrogen-fixing microorganisms. NifB catalyzes the crucial step of radical SAM-dependent carbide insertion that occurs concomitant with the insertion of a 9th sulfur and the rearrangement/coupling of two [4Fe-4S] clusters into a [8Fe-9S-C] cluster, the precursor to the M-cluster.</text>
</comment>
<keyword evidence="9" id="KW-0408">Iron</keyword>
<dbReference type="GO" id="GO:0051539">
    <property type="term" value="F:4 iron, 4 sulfur cluster binding"/>
    <property type="evidence" value="ECO:0007669"/>
    <property type="project" value="UniProtKB-KW"/>
</dbReference>
<dbReference type="InterPro" id="IPR007197">
    <property type="entry name" value="rSAM"/>
</dbReference>
<comment type="cofactor">
    <cofactor evidence="1">
        <name>[4Fe-4S] cluster</name>
        <dbReference type="ChEBI" id="CHEBI:49883"/>
    </cofactor>
</comment>
<dbReference type="EMBL" id="FQZT01000024">
    <property type="protein sequence ID" value="SHJ90338.1"/>
    <property type="molecule type" value="Genomic_DNA"/>
</dbReference>
<dbReference type="RefSeq" id="WP_072910021.1">
    <property type="nucleotide sequence ID" value="NZ_FQZT01000024.1"/>
</dbReference>
<dbReference type="PANTHER" id="PTHR43787">
    <property type="entry name" value="FEMO COFACTOR BIOSYNTHESIS PROTEIN NIFB-RELATED"/>
    <property type="match status" value="1"/>
</dbReference>
<keyword evidence="6" id="KW-0004">4Fe-4S</keyword>
<keyword evidence="8" id="KW-0479">Metal-binding</keyword>
<dbReference type="Gene3D" id="3.20.20.70">
    <property type="entry name" value="Aldolase class I"/>
    <property type="match status" value="1"/>
</dbReference>
<evidence type="ECO:0000256" key="7">
    <source>
        <dbReference type="ARBA" id="ARBA00022691"/>
    </source>
</evidence>
<evidence type="ECO:0000256" key="6">
    <source>
        <dbReference type="ARBA" id="ARBA00022485"/>
    </source>
</evidence>
<evidence type="ECO:0000256" key="1">
    <source>
        <dbReference type="ARBA" id="ARBA00001966"/>
    </source>
</evidence>
<dbReference type="InterPro" id="IPR013785">
    <property type="entry name" value="Aldolase_TIM"/>
</dbReference>
<dbReference type="AlphaFoldDB" id="A0A1M6N3S8"/>
<dbReference type="OrthoDB" id="9785734at2"/>
<proteinExistence type="inferred from homology"/>
<dbReference type="UniPathway" id="UPA00782"/>
<dbReference type="STRING" id="1122189.SAMN02745165_03499"/>
<evidence type="ECO:0000256" key="11">
    <source>
        <dbReference type="ARBA" id="ARBA00023231"/>
    </source>
</evidence>
<dbReference type="Proteomes" id="UP000184171">
    <property type="component" value="Unassembled WGS sequence"/>
</dbReference>
<gene>
    <name evidence="16" type="ORF">SAMN02745165_03499</name>
</gene>
<keyword evidence="7" id="KW-0949">S-adenosyl-L-methionine</keyword>
<evidence type="ECO:0000256" key="14">
    <source>
        <dbReference type="ARBA" id="ARBA00032102"/>
    </source>
</evidence>
<feature type="domain" description="Radical SAM core" evidence="15">
    <location>
        <begin position="23"/>
        <end position="270"/>
    </location>
</feature>
<evidence type="ECO:0000259" key="15">
    <source>
        <dbReference type="PROSITE" id="PS51918"/>
    </source>
</evidence>
<keyword evidence="12" id="KW-0456">Lyase</keyword>
<dbReference type="Pfam" id="PF04055">
    <property type="entry name" value="Radical_SAM"/>
    <property type="match status" value="1"/>
</dbReference>
<dbReference type="SFLD" id="SFLDG01068">
    <property type="entry name" value="FeMo_cofactor_biosynthesis_pro"/>
    <property type="match status" value="1"/>
</dbReference>
<keyword evidence="17" id="KW-1185">Reference proteome</keyword>
<evidence type="ECO:0000256" key="8">
    <source>
        <dbReference type="ARBA" id="ARBA00022723"/>
    </source>
</evidence>
<evidence type="ECO:0000256" key="3">
    <source>
        <dbReference type="ARBA" id="ARBA00005155"/>
    </source>
</evidence>
<dbReference type="InterPro" id="IPR058240">
    <property type="entry name" value="rSAM_sf"/>
</dbReference>
<protein>
    <recommendedName>
        <fullName evidence="5">FeMo cofactor biosynthesis protein NifB</fullName>
    </recommendedName>
    <alternativeName>
        <fullName evidence="14">Nitrogenase cofactor maturase NifB</fullName>
    </alternativeName>
    <alternativeName>
        <fullName evidence="13">Radical SAM assemblase NifB</fullName>
    </alternativeName>
</protein>
<evidence type="ECO:0000256" key="10">
    <source>
        <dbReference type="ARBA" id="ARBA00023014"/>
    </source>
</evidence>
<evidence type="ECO:0000256" key="2">
    <source>
        <dbReference type="ARBA" id="ARBA00003522"/>
    </source>
</evidence>
<dbReference type="SUPFAM" id="SSF102114">
    <property type="entry name" value="Radical SAM enzymes"/>
    <property type="match status" value="1"/>
</dbReference>
<evidence type="ECO:0000313" key="16">
    <source>
        <dbReference type="EMBL" id="SHJ90338.1"/>
    </source>
</evidence>
<comment type="pathway">
    <text evidence="3">Cofactor biosynthesis; Fe-Mo cofactor biosynthesis.</text>
</comment>
<evidence type="ECO:0000256" key="12">
    <source>
        <dbReference type="ARBA" id="ARBA00023239"/>
    </source>
</evidence>
<dbReference type="PROSITE" id="PS51918">
    <property type="entry name" value="RADICAL_SAM"/>
    <property type="match status" value="1"/>
</dbReference>
<keyword evidence="11" id="KW-0535">Nitrogen fixation</keyword>
<sequence length="294" mass="32161">MATGCPMMKMKQETDHPCFGGDHNKAGRIHLPVAPGCNIKCGFCERKFDCVNESRPGITSKVLTPEQALRRVELVKQHMEKQGGAELKVVGIAGPGDPLANPKTFEAFRLVREKFPEMKLCLSTNGLRLPEKLDQIVEAGVTSLTVTINALTPETGAKVYEWIHFAGTKIRGEEAAEILLMEQLKGVEMAAKAGMMVKVNHVYIPGYNDHETLDLAVKVRDLGADMMNIMPIIPVGKFAHVERPSEFTMEMVRNQAELILSQARHCKQCRADAAGVVGKDIDLEALEAASALAS</sequence>